<dbReference type="PANTHER" id="PTHR11705">
    <property type="entry name" value="PROTEASE FAMILY M14 CARBOXYPEPTIDASE A,B"/>
    <property type="match status" value="1"/>
</dbReference>
<reference evidence="7" key="1">
    <citation type="submission" date="2017-02" db="UniProtKB">
        <authorList>
            <consortium name="WormBaseParasite"/>
        </authorList>
    </citation>
    <scope>IDENTIFICATION</scope>
</reference>
<evidence type="ECO:0000313" key="6">
    <source>
        <dbReference type="Proteomes" id="UP000268014"/>
    </source>
</evidence>
<dbReference type="GO" id="GO:0006508">
    <property type="term" value="P:proteolysis"/>
    <property type="evidence" value="ECO:0007669"/>
    <property type="project" value="InterPro"/>
</dbReference>
<dbReference type="AlphaFoldDB" id="A0A0N4W4I3"/>
<dbReference type="Gene3D" id="3.40.630.10">
    <property type="entry name" value="Zn peptidases"/>
    <property type="match status" value="1"/>
</dbReference>
<comment type="cofactor">
    <cofactor evidence="1">
        <name>Zn(2+)</name>
        <dbReference type="ChEBI" id="CHEBI:29105"/>
    </cofactor>
</comment>
<sequence length="200" mass="22813">MEDYMMIQYSTASRRTARRAINRLHRQYGTEYRMGTGADTLSPASGGSDDWAKSNGIKYVYLVELRPEYELSNGFILHKKELIPTAVETFEGVKEVIEAVLEHNKIVKDPLSRIAPQLRKKQLYRMRLLGLANGQPTMTTTELPTTQTTAEETISGVCVLNERSKDWETIEYDVLEEKDIGRDQPKLLVEKIFEILEGNA</sequence>
<dbReference type="Pfam" id="PF00246">
    <property type="entry name" value="Peptidase_M14"/>
    <property type="match status" value="1"/>
</dbReference>
<dbReference type="STRING" id="6290.A0A0N4W4I3"/>
<evidence type="ECO:0000256" key="1">
    <source>
        <dbReference type="ARBA" id="ARBA00001947"/>
    </source>
</evidence>
<accession>A0A0N4W4I3</accession>
<dbReference type="GO" id="GO:0005615">
    <property type="term" value="C:extracellular space"/>
    <property type="evidence" value="ECO:0007669"/>
    <property type="project" value="TreeGrafter"/>
</dbReference>
<name>A0A0N4W4I3_HAEPC</name>
<gene>
    <name evidence="5" type="ORF">HPLM_LOCUS4794</name>
</gene>
<dbReference type="PROSITE" id="PS52035">
    <property type="entry name" value="PEPTIDASE_M14"/>
    <property type="match status" value="1"/>
</dbReference>
<dbReference type="InterPro" id="IPR000834">
    <property type="entry name" value="Peptidase_M14"/>
</dbReference>
<keyword evidence="6" id="KW-1185">Reference proteome</keyword>
<dbReference type="EMBL" id="UZAF01016252">
    <property type="protein sequence ID" value="VDO24031.1"/>
    <property type="molecule type" value="Genomic_DNA"/>
</dbReference>
<evidence type="ECO:0000313" key="5">
    <source>
        <dbReference type="EMBL" id="VDO24031.1"/>
    </source>
</evidence>
<comment type="similarity">
    <text evidence="2 3">Belongs to the peptidase M14 family.</text>
</comment>
<feature type="domain" description="Peptidase M14" evidence="4">
    <location>
        <begin position="1"/>
        <end position="100"/>
    </location>
</feature>
<protein>
    <submittedName>
        <fullName evidence="7">Peptidase_M14 domain-containing protein</fullName>
    </submittedName>
</protein>
<feature type="active site" description="Proton donor/acceptor" evidence="3">
    <location>
        <position position="64"/>
    </location>
</feature>
<dbReference type="SUPFAM" id="SSF53187">
    <property type="entry name" value="Zn-dependent exopeptidases"/>
    <property type="match status" value="1"/>
</dbReference>
<proteinExistence type="inferred from homology"/>
<dbReference type="WBParaSite" id="HPLM_0000480201-mRNA-1">
    <property type="protein sequence ID" value="HPLM_0000480201-mRNA-1"/>
    <property type="gene ID" value="HPLM_0000480201"/>
</dbReference>
<reference evidence="5 6" key="2">
    <citation type="submission" date="2018-11" db="EMBL/GenBank/DDBJ databases">
        <authorList>
            <consortium name="Pathogen Informatics"/>
        </authorList>
    </citation>
    <scope>NUCLEOTIDE SEQUENCE [LARGE SCALE GENOMIC DNA]</scope>
    <source>
        <strain evidence="5 6">MHpl1</strain>
    </source>
</reference>
<dbReference type="GO" id="GO:0004181">
    <property type="term" value="F:metallocarboxypeptidase activity"/>
    <property type="evidence" value="ECO:0007669"/>
    <property type="project" value="InterPro"/>
</dbReference>
<evidence type="ECO:0000313" key="7">
    <source>
        <dbReference type="WBParaSite" id="HPLM_0000480201-mRNA-1"/>
    </source>
</evidence>
<evidence type="ECO:0000256" key="3">
    <source>
        <dbReference type="PROSITE-ProRule" id="PRU01379"/>
    </source>
</evidence>
<dbReference type="PANTHER" id="PTHR11705:SF51">
    <property type="entry name" value="CARBOXYPEPTIDASE SURO-1-RELATED"/>
    <property type="match status" value="1"/>
</dbReference>
<evidence type="ECO:0000259" key="4">
    <source>
        <dbReference type="PROSITE" id="PS52035"/>
    </source>
</evidence>
<evidence type="ECO:0000256" key="2">
    <source>
        <dbReference type="ARBA" id="ARBA00005988"/>
    </source>
</evidence>
<dbReference type="Proteomes" id="UP000268014">
    <property type="component" value="Unassembled WGS sequence"/>
</dbReference>
<dbReference type="GO" id="GO:0008270">
    <property type="term" value="F:zinc ion binding"/>
    <property type="evidence" value="ECO:0007669"/>
    <property type="project" value="InterPro"/>
</dbReference>
<dbReference type="OrthoDB" id="3626597at2759"/>
<organism evidence="7">
    <name type="scientific">Haemonchus placei</name>
    <name type="common">Barber's pole worm</name>
    <dbReference type="NCBI Taxonomy" id="6290"/>
    <lineage>
        <taxon>Eukaryota</taxon>
        <taxon>Metazoa</taxon>
        <taxon>Ecdysozoa</taxon>
        <taxon>Nematoda</taxon>
        <taxon>Chromadorea</taxon>
        <taxon>Rhabditida</taxon>
        <taxon>Rhabditina</taxon>
        <taxon>Rhabditomorpha</taxon>
        <taxon>Strongyloidea</taxon>
        <taxon>Trichostrongylidae</taxon>
        <taxon>Haemonchus</taxon>
    </lineage>
</organism>